<dbReference type="OrthoDB" id="5275938at2759"/>
<proteinExistence type="predicted"/>
<reference evidence="1" key="1">
    <citation type="journal article" date="2020" name="Stud. Mycol.">
        <title>101 Dothideomycetes genomes: a test case for predicting lifestyles and emergence of pathogens.</title>
        <authorList>
            <person name="Haridas S."/>
            <person name="Albert R."/>
            <person name="Binder M."/>
            <person name="Bloem J."/>
            <person name="Labutti K."/>
            <person name="Salamov A."/>
            <person name="Andreopoulos B."/>
            <person name="Baker S."/>
            <person name="Barry K."/>
            <person name="Bills G."/>
            <person name="Bluhm B."/>
            <person name="Cannon C."/>
            <person name="Castanera R."/>
            <person name="Culley D."/>
            <person name="Daum C."/>
            <person name="Ezra D."/>
            <person name="Gonzalez J."/>
            <person name="Henrissat B."/>
            <person name="Kuo A."/>
            <person name="Liang C."/>
            <person name="Lipzen A."/>
            <person name="Lutzoni F."/>
            <person name="Magnuson J."/>
            <person name="Mondo S."/>
            <person name="Nolan M."/>
            <person name="Ohm R."/>
            <person name="Pangilinan J."/>
            <person name="Park H.-J."/>
            <person name="Ramirez L."/>
            <person name="Alfaro M."/>
            <person name="Sun H."/>
            <person name="Tritt A."/>
            <person name="Yoshinaga Y."/>
            <person name="Zwiers L.-H."/>
            <person name="Turgeon B."/>
            <person name="Goodwin S."/>
            <person name="Spatafora J."/>
            <person name="Crous P."/>
            <person name="Grigoriev I."/>
        </authorList>
    </citation>
    <scope>NUCLEOTIDE SEQUENCE</scope>
    <source>
        <strain evidence="1">CBS 116005</strain>
    </source>
</reference>
<keyword evidence="2" id="KW-1185">Reference proteome</keyword>
<dbReference type="Gene3D" id="3.30.710.10">
    <property type="entry name" value="Potassium Channel Kv1.1, Chain A"/>
    <property type="match status" value="1"/>
</dbReference>
<dbReference type="EMBL" id="ML995871">
    <property type="protein sequence ID" value="KAF2766473.1"/>
    <property type="molecule type" value="Genomic_DNA"/>
</dbReference>
<evidence type="ECO:0000313" key="2">
    <source>
        <dbReference type="Proteomes" id="UP000799436"/>
    </source>
</evidence>
<dbReference type="Proteomes" id="UP000799436">
    <property type="component" value="Unassembled WGS sequence"/>
</dbReference>
<dbReference type="SUPFAM" id="SSF54695">
    <property type="entry name" value="POZ domain"/>
    <property type="match status" value="1"/>
</dbReference>
<evidence type="ECO:0000313" key="1">
    <source>
        <dbReference type="EMBL" id="KAF2766473.1"/>
    </source>
</evidence>
<evidence type="ECO:0008006" key="3">
    <source>
        <dbReference type="Google" id="ProtNLM"/>
    </source>
</evidence>
<sequence length="194" mass="22206">MAEPEEDLPRTYLLVAAHGDIILVLRRNRYVRVRSSVLSDSSRVFNAMLGPDFMEGQGTGTVAQPKEIQLLEDDEQGMIFLCQMLHNSQLDDICPSDLLEVAKLAGKYDCVAAVHMPTEAILSRYHTSERMKLDSANPWDMRTLTAAAYLLNHAWFFHDFTQRFVLDSMLEYDLSARDRTIFHLPVSILRQMQN</sequence>
<protein>
    <recommendedName>
        <fullName evidence="3">BTB domain-containing protein</fullName>
    </recommendedName>
</protein>
<organism evidence="1 2">
    <name type="scientific">Teratosphaeria nubilosa</name>
    <dbReference type="NCBI Taxonomy" id="161662"/>
    <lineage>
        <taxon>Eukaryota</taxon>
        <taxon>Fungi</taxon>
        <taxon>Dikarya</taxon>
        <taxon>Ascomycota</taxon>
        <taxon>Pezizomycotina</taxon>
        <taxon>Dothideomycetes</taxon>
        <taxon>Dothideomycetidae</taxon>
        <taxon>Mycosphaerellales</taxon>
        <taxon>Teratosphaeriaceae</taxon>
        <taxon>Teratosphaeria</taxon>
    </lineage>
</organism>
<accession>A0A6G1L0L7</accession>
<dbReference type="InterPro" id="IPR011333">
    <property type="entry name" value="SKP1/BTB/POZ_sf"/>
</dbReference>
<gene>
    <name evidence="1" type="ORF">EJ03DRAFT_353958</name>
</gene>
<dbReference type="AlphaFoldDB" id="A0A6G1L0L7"/>
<name>A0A6G1L0L7_9PEZI</name>